<dbReference type="OrthoDB" id="77690at2759"/>
<evidence type="ECO:0000313" key="2">
    <source>
        <dbReference type="EMBL" id="CAE8624462.1"/>
    </source>
</evidence>
<name>A0A813GE09_POLGL</name>
<organism evidence="2 3">
    <name type="scientific">Polarella glacialis</name>
    <name type="common">Dinoflagellate</name>
    <dbReference type="NCBI Taxonomy" id="89957"/>
    <lineage>
        <taxon>Eukaryota</taxon>
        <taxon>Sar</taxon>
        <taxon>Alveolata</taxon>
        <taxon>Dinophyceae</taxon>
        <taxon>Suessiales</taxon>
        <taxon>Suessiaceae</taxon>
        <taxon>Polarella</taxon>
    </lineage>
</organism>
<evidence type="ECO:0000256" key="1">
    <source>
        <dbReference type="SAM" id="MobiDB-lite"/>
    </source>
</evidence>
<keyword evidence="3" id="KW-1185">Reference proteome</keyword>
<protein>
    <submittedName>
        <fullName evidence="2">Uncharacterized protein</fullName>
    </submittedName>
</protein>
<sequence length="248" mass="28604">MEGPIIAEFSNLNSLKPKATDRGFGAVSPLTSRERRGGPALDDSLGAPQLSHRERLLRGESTYTAASIDGRPNEHFIEDQPQGLPMGMPQLFLPRAQTTEERERLLRRLDMCAKAREESTKIMSIRFAQRDAVKADLKQGRHVLNEKIRASQRDRDQRWSRRMQRSPFAVDLVAENQRIDEENRVRKLVEQKRLKEAVTRSRDAHDNIFRRATAESDELDTLRTEKRLLLENERQLKALRDVEKSNAL</sequence>
<proteinExistence type="predicted"/>
<gene>
    <name evidence="2" type="ORF">PGLA1383_LOCUS41586</name>
</gene>
<dbReference type="EMBL" id="CAJNNV010028403">
    <property type="protein sequence ID" value="CAE8624462.1"/>
    <property type="molecule type" value="Genomic_DNA"/>
</dbReference>
<feature type="non-terminal residue" evidence="2">
    <location>
        <position position="1"/>
    </location>
</feature>
<evidence type="ECO:0000313" key="3">
    <source>
        <dbReference type="Proteomes" id="UP000654075"/>
    </source>
</evidence>
<comment type="caution">
    <text evidence="2">The sequence shown here is derived from an EMBL/GenBank/DDBJ whole genome shotgun (WGS) entry which is preliminary data.</text>
</comment>
<dbReference type="OMA" id="EMCAKAR"/>
<reference evidence="2" key="1">
    <citation type="submission" date="2021-02" db="EMBL/GenBank/DDBJ databases">
        <authorList>
            <person name="Dougan E. K."/>
            <person name="Rhodes N."/>
            <person name="Thang M."/>
            <person name="Chan C."/>
        </authorList>
    </citation>
    <scope>NUCLEOTIDE SEQUENCE</scope>
</reference>
<dbReference type="Proteomes" id="UP000654075">
    <property type="component" value="Unassembled WGS sequence"/>
</dbReference>
<dbReference type="AlphaFoldDB" id="A0A813GE09"/>
<accession>A0A813GE09</accession>
<feature type="region of interest" description="Disordered" evidence="1">
    <location>
        <begin position="17"/>
        <end position="46"/>
    </location>
</feature>